<feature type="compositionally biased region" description="Basic and acidic residues" evidence="5">
    <location>
        <begin position="85"/>
        <end position="106"/>
    </location>
</feature>
<evidence type="ECO:0000313" key="8">
    <source>
        <dbReference type="Proteomes" id="UP000027586"/>
    </source>
</evidence>
<keyword evidence="4" id="KW-0862">Zinc</keyword>
<keyword evidence="8" id="KW-1185">Reference proteome</keyword>
<feature type="compositionally biased region" description="Low complexity" evidence="5">
    <location>
        <begin position="273"/>
        <end position="287"/>
    </location>
</feature>
<feature type="compositionally biased region" description="Basic and acidic residues" evidence="5">
    <location>
        <begin position="507"/>
        <end position="517"/>
    </location>
</feature>
<keyword evidence="4" id="KW-0479">Metal-binding</keyword>
<protein>
    <submittedName>
        <fullName evidence="7">Arsenite resistance protein</fullName>
    </submittedName>
</protein>
<keyword evidence="3" id="KW-0539">Nucleus</keyword>
<dbReference type="AlphaFoldDB" id="A0A068SG88"/>
<sequence>MSDHRNYSPVGSGNGGGYGGDWSDDEYSLRNHGREKFRRERSIERDPSYGRDEFDRYDRKKRHRRSLTPPDERRHVKRRPSPHGDYGRSRHDRDMRDPYDHHDGDHYIPNYDRDGYAPAPRYSSLPEAQGYGYPMMGNEPMAMMSGSSGGGGWQSMGRMPSVDLDQLDYIVSFKQFCEHLRSVHSRSHFDDDELQKRYQHYKEKVQARQLSNFFSSNKDKQWFLEKYHPTASRDRIEDMKRRRRDNQTQFLADLEKGLYDDINYDAPAKSSTNDAEGNGEDNNNNNDAADKQDSTPATDDQEYENQLVIKTVPPTIARQRIIEMCNGVDGFEYVVLSEPSPTKKFHRIGWIHFKEGTDMQKAFNELDNQKIDDFVFHLAMNSKKQQQKRTSKVTFDIASTPRRLQKDLDQAKELCDALELELGNDANGVQTVCERAKHVIANNKPEDNEDEEWALKKELDMVLAYLRHVFMYCYYCSLECDSLEEINRRCAEPHQRKPLGTTSDESTDPKQAAKNEKSANQWLKNLDQRIGMRIHTPDDHELERLGGKVLDKETGAFIKEHVLKEHEAKFKCRVGDCAKAFKGLEYVEKHIHAKHPEEINAIKEEVTYYNNYVCDPSHLLPASTHGGGSGGANNMAGMNNGVPFGMQSFMMPPGMRPPPAMQAAALGTPWDQIPRIGFDAGWGGRRRSTKGINDRLGSRGMDLDEPMPRDPRQVKSYVDLDAPAEGEADISFY</sequence>
<dbReference type="PROSITE" id="PS50157">
    <property type="entry name" value="ZINC_FINGER_C2H2_2"/>
    <property type="match status" value="1"/>
</dbReference>
<dbReference type="InterPro" id="IPR021933">
    <property type="entry name" value="SERRATE/Ars2_N"/>
</dbReference>
<comment type="subcellular location">
    <subcellularLocation>
        <location evidence="1">Nucleus</location>
    </subcellularLocation>
</comment>
<feature type="compositionally biased region" description="Acidic residues" evidence="5">
    <location>
        <begin position="722"/>
        <end position="733"/>
    </location>
</feature>
<dbReference type="GO" id="GO:0008270">
    <property type="term" value="F:zinc ion binding"/>
    <property type="evidence" value="ECO:0007669"/>
    <property type="project" value="UniProtKB-KW"/>
</dbReference>
<dbReference type="InterPro" id="IPR035979">
    <property type="entry name" value="RBD_domain_sf"/>
</dbReference>
<dbReference type="InterPro" id="IPR013087">
    <property type="entry name" value="Znf_C2H2_type"/>
</dbReference>
<dbReference type="Proteomes" id="UP000027586">
    <property type="component" value="Unassembled WGS sequence"/>
</dbReference>
<evidence type="ECO:0000256" key="1">
    <source>
        <dbReference type="ARBA" id="ARBA00004123"/>
    </source>
</evidence>
<dbReference type="GO" id="GO:0003723">
    <property type="term" value="F:RNA binding"/>
    <property type="evidence" value="ECO:0007669"/>
    <property type="project" value="InterPro"/>
</dbReference>
<evidence type="ECO:0000259" key="6">
    <source>
        <dbReference type="PROSITE" id="PS50157"/>
    </source>
</evidence>
<feature type="region of interest" description="Disordered" evidence="5">
    <location>
        <begin position="265"/>
        <end position="306"/>
    </location>
</feature>
<evidence type="ECO:0000256" key="3">
    <source>
        <dbReference type="ARBA" id="ARBA00023242"/>
    </source>
</evidence>
<dbReference type="SUPFAM" id="SSF54928">
    <property type="entry name" value="RNA-binding domain, RBD"/>
    <property type="match status" value="1"/>
</dbReference>
<feature type="region of interest" description="Disordered" evidence="5">
    <location>
        <begin position="1"/>
        <end position="106"/>
    </location>
</feature>
<comment type="caution">
    <text evidence="7">The sequence shown here is derived from an EMBL/GenBank/DDBJ whole genome shotgun (WGS) entry which is preliminary data.</text>
</comment>
<dbReference type="InterPro" id="IPR012677">
    <property type="entry name" value="Nucleotide-bd_a/b_plait_sf"/>
</dbReference>
<dbReference type="Gene3D" id="3.30.70.330">
    <property type="match status" value="1"/>
</dbReference>
<dbReference type="Pfam" id="PF12066">
    <property type="entry name" value="SERRATE_Ars2_N"/>
    <property type="match status" value="1"/>
</dbReference>
<name>A0A068SG88_9FUNG</name>
<dbReference type="SMART" id="SM01173">
    <property type="entry name" value="DUF4187"/>
    <property type="match status" value="1"/>
</dbReference>
<dbReference type="GO" id="GO:0031047">
    <property type="term" value="P:regulatory ncRNA-mediated gene silencing"/>
    <property type="evidence" value="ECO:0007669"/>
    <property type="project" value="UniProtKB-ARBA"/>
</dbReference>
<dbReference type="PANTHER" id="PTHR13165:SF0">
    <property type="entry name" value="SERRATE RNA EFFECTOR MOLECULE HOMOLOG"/>
    <property type="match status" value="1"/>
</dbReference>
<feature type="compositionally biased region" description="Basic and acidic residues" evidence="5">
    <location>
        <begin position="27"/>
        <end position="58"/>
    </location>
</feature>
<dbReference type="VEuPathDB" id="FungiDB:LCOR_11765.1"/>
<dbReference type="Pfam" id="PF04959">
    <property type="entry name" value="ARS2"/>
    <property type="match status" value="1"/>
</dbReference>
<dbReference type="Pfam" id="PF00076">
    <property type="entry name" value="RRM_1"/>
    <property type="match status" value="1"/>
</dbReference>
<feature type="region of interest" description="Disordered" evidence="5">
    <location>
        <begin position="677"/>
        <end position="733"/>
    </location>
</feature>
<organism evidence="7 8">
    <name type="scientific">Lichtheimia corymbifera JMRC:FSU:9682</name>
    <dbReference type="NCBI Taxonomy" id="1263082"/>
    <lineage>
        <taxon>Eukaryota</taxon>
        <taxon>Fungi</taxon>
        <taxon>Fungi incertae sedis</taxon>
        <taxon>Mucoromycota</taxon>
        <taxon>Mucoromycotina</taxon>
        <taxon>Mucoromycetes</taxon>
        <taxon>Mucorales</taxon>
        <taxon>Lichtheimiaceae</taxon>
        <taxon>Lichtheimia</taxon>
    </lineage>
</organism>
<feature type="region of interest" description="Disordered" evidence="5">
    <location>
        <begin position="494"/>
        <end position="519"/>
    </location>
</feature>
<gene>
    <name evidence="7" type="ORF">LCOR_11765.1</name>
</gene>
<dbReference type="InterPro" id="IPR025239">
    <property type="entry name" value="DUF4187"/>
</dbReference>
<comment type="similarity">
    <text evidence="2">Belongs to the ARS2 family.</text>
</comment>
<dbReference type="InterPro" id="IPR007042">
    <property type="entry name" value="SERRATE/Ars2_C"/>
</dbReference>
<dbReference type="GO" id="GO:0016604">
    <property type="term" value="C:nuclear body"/>
    <property type="evidence" value="ECO:0007669"/>
    <property type="project" value="TreeGrafter"/>
</dbReference>
<evidence type="ECO:0000313" key="7">
    <source>
        <dbReference type="EMBL" id="CDH60990.1"/>
    </source>
</evidence>
<dbReference type="InterPro" id="IPR039727">
    <property type="entry name" value="SE/Ars2"/>
</dbReference>
<keyword evidence="4" id="KW-0863">Zinc-finger</keyword>
<feature type="domain" description="C2H2-type" evidence="6">
    <location>
        <begin position="570"/>
        <end position="600"/>
    </location>
</feature>
<dbReference type="PROSITE" id="PS00028">
    <property type="entry name" value="ZINC_FINGER_C2H2_1"/>
    <property type="match status" value="1"/>
</dbReference>
<evidence type="ECO:0000256" key="4">
    <source>
        <dbReference type="PROSITE-ProRule" id="PRU00042"/>
    </source>
</evidence>
<dbReference type="OrthoDB" id="342064at2759"/>
<evidence type="ECO:0000256" key="2">
    <source>
        <dbReference type="ARBA" id="ARBA00005407"/>
    </source>
</evidence>
<dbReference type="Pfam" id="PF13821">
    <property type="entry name" value="DUF4187"/>
    <property type="match status" value="1"/>
</dbReference>
<proteinExistence type="inferred from homology"/>
<dbReference type="STRING" id="1263082.A0A068SG88"/>
<dbReference type="PANTHER" id="PTHR13165">
    <property type="entry name" value="ARSENITE-RESISTANCE PROTEIN 2"/>
    <property type="match status" value="1"/>
</dbReference>
<accession>A0A068SG88</accession>
<dbReference type="InterPro" id="IPR000504">
    <property type="entry name" value="RRM_dom"/>
</dbReference>
<reference evidence="7" key="1">
    <citation type="submission" date="2013-08" db="EMBL/GenBank/DDBJ databases">
        <title>Gene expansion shapes genome architecture in the human pathogen Lichtheimia corymbifera: an evolutionary genomics analysis in the ancient terrestrial Mucorales (Mucoromycotina).</title>
        <authorList>
            <person name="Schwartze V.U."/>
            <person name="Winter S."/>
            <person name="Shelest E."/>
            <person name="Marcet-Houben M."/>
            <person name="Horn F."/>
            <person name="Wehner S."/>
            <person name="Hoffmann K."/>
            <person name="Riege K."/>
            <person name="Sammeth M."/>
            <person name="Nowrousian M."/>
            <person name="Valiante V."/>
            <person name="Linde J."/>
            <person name="Jacobsen I.D."/>
            <person name="Marz M."/>
            <person name="Brakhage A.A."/>
            <person name="Gabaldon T."/>
            <person name="Bocker S."/>
            <person name="Voigt K."/>
        </authorList>
    </citation>
    <scope>NUCLEOTIDE SEQUENCE [LARGE SCALE GENOMIC DNA]</scope>
    <source>
        <strain evidence="7">FSU 9682</strain>
    </source>
</reference>
<dbReference type="GO" id="GO:0016070">
    <property type="term" value="P:RNA metabolic process"/>
    <property type="evidence" value="ECO:0007669"/>
    <property type="project" value="UniProtKB-ARBA"/>
</dbReference>
<evidence type="ECO:0000256" key="5">
    <source>
        <dbReference type="SAM" id="MobiDB-lite"/>
    </source>
</evidence>
<dbReference type="EMBL" id="CBTN010000120">
    <property type="protein sequence ID" value="CDH60990.1"/>
    <property type="molecule type" value="Genomic_DNA"/>
</dbReference>